<dbReference type="AlphaFoldDB" id="A0A5M6D6T9"/>
<protein>
    <recommendedName>
        <fullName evidence="3">PilZ domain-containing protein</fullName>
    </recommendedName>
</protein>
<organism evidence="1 2">
    <name type="scientific">Roseiconus nitratireducens</name>
    <dbReference type="NCBI Taxonomy" id="2605748"/>
    <lineage>
        <taxon>Bacteria</taxon>
        <taxon>Pseudomonadati</taxon>
        <taxon>Planctomycetota</taxon>
        <taxon>Planctomycetia</taxon>
        <taxon>Pirellulales</taxon>
        <taxon>Pirellulaceae</taxon>
        <taxon>Roseiconus</taxon>
    </lineage>
</organism>
<proteinExistence type="predicted"/>
<evidence type="ECO:0000313" key="2">
    <source>
        <dbReference type="Proteomes" id="UP000324479"/>
    </source>
</evidence>
<sequence>MFSFAKNKKTVELYPYVRRICDLTTPNLATTVTGRSEDRFNRALPTLLCPWDDGAPIKEEMTICLTSDLSDRGVRVILNQPLRHEQVVLGYWLQSVEMVEPWYFLGDVRHIQRLGGGYWAIGTQLIEFANKRYGRKLSELNHTAAQLLPPKEAPC</sequence>
<accession>A0A5M6D6T9</accession>
<reference evidence="1 2" key="1">
    <citation type="submission" date="2019-08" db="EMBL/GenBank/DDBJ databases">
        <authorList>
            <person name="Dhanesh K."/>
            <person name="Kumar G."/>
            <person name="Sasikala C."/>
            <person name="Venkata Ramana C."/>
        </authorList>
    </citation>
    <scope>NUCLEOTIDE SEQUENCE [LARGE SCALE GENOMIC DNA]</scope>
    <source>
        <strain evidence="1 2">JC645</strain>
    </source>
</reference>
<dbReference type="Proteomes" id="UP000324479">
    <property type="component" value="Unassembled WGS sequence"/>
</dbReference>
<gene>
    <name evidence="1" type="ORF">FYK55_13340</name>
</gene>
<evidence type="ECO:0000313" key="1">
    <source>
        <dbReference type="EMBL" id="KAA5543254.1"/>
    </source>
</evidence>
<dbReference type="RefSeq" id="WP_150076919.1">
    <property type="nucleotide sequence ID" value="NZ_VWOX01000006.1"/>
</dbReference>
<keyword evidence="2" id="KW-1185">Reference proteome</keyword>
<comment type="caution">
    <text evidence="1">The sequence shown here is derived from an EMBL/GenBank/DDBJ whole genome shotgun (WGS) entry which is preliminary data.</text>
</comment>
<name>A0A5M6D6T9_9BACT</name>
<evidence type="ECO:0008006" key="3">
    <source>
        <dbReference type="Google" id="ProtNLM"/>
    </source>
</evidence>
<dbReference type="EMBL" id="VWOX01000006">
    <property type="protein sequence ID" value="KAA5543254.1"/>
    <property type="molecule type" value="Genomic_DNA"/>
</dbReference>